<dbReference type="OrthoDB" id="327696at2"/>
<feature type="domain" description="HTH marR-type" evidence="4">
    <location>
        <begin position="1"/>
        <end position="140"/>
    </location>
</feature>
<dbReference type="PROSITE" id="PS50995">
    <property type="entry name" value="HTH_MARR_2"/>
    <property type="match status" value="1"/>
</dbReference>
<dbReference type="CDD" id="cd00090">
    <property type="entry name" value="HTH_ARSR"/>
    <property type="match status" value="1"/>
</dbReference>
<dbReference type="InterPro" id="IPR036390">
    <property type="entry name" value="WH_DNA-bd_sf"/>
</dbReference>
<dbReference type="PANTHER" id="PTHR42756">
    <property type="entry name" value="TRANSCRIPTIONAL REGULATOR, MARR"/>
    <property type="match status" value="1"/>
</dbReference>
<evidence type="ECO:0000259" key="4">
    <source>
        <dbReference type="PROSITE" id="PS50995"/>
    </source>
</evidence>
<keyword evidence="1" id="KW-0805">Transcription regulation</keyword>
<name>A0A1H3DKW3_EUBBA</name>
<evidence type="ECO:0000313" key="6">
    <source>
        <dbReference type="Proteomes" id="UP000199652"/>
    </source>
</evidence>
<organism evidence="5 6">
    <name type="scientific">Eubacterium barkeri</name>
    <name type="common">Clostridium barkeri</name>
    <dbReference type="NCBI Taxonomy" id="1528"/>
    <lineage>
        <taxon>Bacteria</taxon>
        <taxon>Bacillati</taxon>
        <taxon>Bacillota</taxon>
        <taxon>Clostridia</taxon>
        <taxon>Eubacteriales</taxon>
        <taxon>Eubacteriaceae</taxon>
        <taxon>Eubacterium</taxon>
    </lineage>
</organism>
<evidence type="ECO:0000313" key="5">
    <source>
        <dbReference type="EMBL" id="SDX66758.1"/>
    </source>
</evidence>
<dbReference type="GO" id="GO:0003677">
    <property type="term" value="F:DNA binding"/>
    <property type="evidence" value="ECO:0007669"/>
    <property type="project" value="UniProtKB-KW"/>
</dbReference>
<sequence>MSEETWNMDHFIFDIVDRCRLLFFPEQWNNFFMSCTKNEIFAMMYLYRNAPASMGEIAEYLGVPLNTVSGVIGRMEKSGFTERMRQETDKRVVTVTLTPEGKAFLEDQLHSLTGVFDTFIQSLSEEERGLMTGLVDKFLLAVGQVGEGKTDAARKGSPVRRITIE</sequence>
<dbReference type="EMBL" id="FNOU01000005">
    <property type="protein sequence ID" value="SDX66758.1"/>
    <property type="molecule type" value="Genomic_DNA"/>
</dbReference>
<dbReference type="InterPro" id="IPR036388">
    <property type="entry name" value="WH-like_DNA-bd_sf"/>
</dbReference>
<keyword evidence="2 5" id="KW-0238">DNA-binding</keyword>
<dbReference type="Gene3D" id="1.10.10.10">
    <property type="entry name" value="Winged helix-like DNA-binding domain superfamily/Winged helix DNA-binding domain"/>
    <property type="match status" value="1"/>
</dbReference>
<dbReference type="SMART" id="SM00347">
    <property type="entry name" value="HTH_MARR"/>
    <property type="match status" value="1"/>
</dbReference>
<dbReference type="InterPro" id="IPR000835">
    <property type="entry name" value="HTH_MarR-typ"/>
</dbReference>
<dbReference type="PANTHER" id="PTHR42756:SF1">
    <property type="entry name" value="TRANSCRIPTIONAL REPRESSOR OF EMRAB OPERON"/>
    <property type="match status" value="1"/>
</dbReference>
<gene>
    <name evidence="5" type="ORF">SAMN04488579_10536</name>
</gene>
<accession>A0A1H3DKW3</accession>
<dbReference type="SUPFAM" id="SSF46785">
    <property type="entry name" value="Winged helix' DNA-binding domain"/>
    <property type="match status" value="1"/>
</dbReference>
<dbReference type="Proteomes" id="UP000199652">
    <property type="component" value="Unassembled WGS sequence"/>
</dbReference>
<dbReference type="PRINTS" id="PR00598">
    <property type="entry name" value="HTHMARR"/>
</dbReference>
<keyword evidence="3" id="KW-0804">Transcription</keyword>
<keyword evidence="6" id="KW-1185">Reference proteome</keyword>
<dbReference type="STRING" id="1528.SAMN04488579_10536"/>
<dbReference type="GO" id="GO:0003700">
    <property type="term" value="F:DNA-binding transcription factor activity"/>
    <property type="evidence" value="ECO:0007669"/>
    <property type="project" value="InterPro"/>
</dbReference>
<dbReference type="AlphaFoldDB" id="A0A1H3DKW3"/>
<dbReference type="InterPro" id="IPR011991">
    <property type="entry name" value="ArsR-like_HTH"/>
</dbReference>
<dbReference type="RefSeq" id="WP_090243886.1">
    <property type="nucleotide sequence ID" value="NZ_FNOU01000005.1"/>
</dbReference>
<evidence type="ECO:0000256" key="2">
    <source>
        <dbReference type="ARBA" id="ARBA00023125"/>
    </source>
</evidence>
<evidence type="ECO:0000256" key="3">
    <source>
        <dbReference type="ARBA" id="ARBA00023163"/>
    </source>
</evidence>
<reference evidence="6" key="1">
    <citation type="submission" date="2016-10" db="EMBL/GenBank/DDBJ databases">
        <authorList>
            <person name="Varghese N."/>
            <person name="Submissions S."/>
        </authorList>
    </citation>
    <scope>NUCLEOTIDE SEQUENCE [LARGE SCALE GENOMIC DNA]</scope>
    <source>
        <strain evidence="6">VPI 5359</strain>
    </source>
</reference>
<protein>
    <submittedName>
        <fullName evidence="5">DNA-binding transcriptional regulator, MarR family</fullName>
    </submittedName>
</protein>
<evidence type="ECO:0000256" key="1">
    <source>
        <dbReference type="ARBA" id="ARBA00023015"/>
    </source>
</evidence>
<proteinExistence type="predicted"/>
<dbReference type="Pfam" id="PF01047">
    <property type="entry name" value="MarR"/>
    <property type="match status" value="1"/>
</dbReference>